<accession>A0A8S1RSE5</accession>
<proteinExistence type="predicted"/>
<protein>
    <submittedName>
        <fullName evidence="1">Uncharacterized protein</fullName>
    </submittedName>
</protein>
<dbReference type="AlphaFoldDB" id="A0A8S1RSE5"/>
<keyword evidence="2" id="KW-1185">Reference proteome</keyword>
<dbReference type="EMBL" id="CAJJDN010000266">
    <property type="protein sequence ID" value="CAD8130152.1"/>
    <property type="molecule type" value="Genomic_DNA"/>
</dbReference>
<sequence>MNIQTNIQRDFICYNNQVVFNLQFRYPIKLSIITRKDSYLQFFFNVGLELKYQFN</sequence>
<name>A0A8S1RSE5_9CILI</name>
<evidence type="ECO:0000313" key="2">
    <source>
        <dbReference type="Proteomes" id="UP000692954"/>
    </source>
</evidence>
<reference evidence="1" key="1">
    <citation type="submission" date="2021-01" db="EMBL/GenBank/DDBJ databases">
        <authorList>
            <consortium name="Genoscope - CEA"/>
            <person name="William W."/>
        </authorList>
    </citation>
    <scope>NUCLEOTIDE SEQUENCE</scope>
</reference>
<gene>
    <name evidence="1" type="ORF">PSON_ATCC_30995.1.T2660009</name>
</gene>
<organism evidence="1 2">
    <name type="scientific">Paramecium sonneborni</name>
    <dbReference type="NCBI Taxonomy" id="65129"/>
    <lineage>
        <taxon>Eukaryota</taxon>
        <taxon>Sar</taxon>
        <taxon>Alveolata</taxon>
        <taxon>Ciliophora</taxon>
        <taxon>Intramacronucleata</taxon>
        <taxon>Oligohymenophorea</taxon>
        <taxon>Peniculida</taxon>
        <taxon>Parameciidae</taxon>
        <taxon>Paramecium</taxon>
    </lineage>
</organism>
<comment type="caution">
    <text evidence="1">The sequence shown here is derived from an EMBL/GenBank/DDBJ whole genome shotgun (WGS) entry which is preliminary data.</text>
</comment>
<dbReference type="Proteomes" id="UP000692954">
    <property type="component" value="Unassembled WGS sequence"/>
</dbReference>
<evidence type="ECO:0000313" key="1">
    <source>
        <dbReference type="EMBL" id="CAD8130152.1"/>
    </source>
</evidence>